<accession>A0ABY2Z3H1</accession>
<dbReference type="Proteomes" id="UP000316851">
    <property type="component" value="Unassembled WGS sequence"/>
</dbReference>
<keyword evidence="9 12" id="KW-0238">DNA-binding</keyword>
<dbReference type="InterPro" id="IPR028629">
    <property type="entry name" value="Cas9"/>
</dbReference>
<dbReference type="InterPro" id="IPR033114">
    <property type="entry name" value="HNH_CAS9"/>
</dbReference>
<dbReference type="InterPro" id="IPR003615">
    <property type="entry name" value="HNH_nuc"/>
</dbReference>
<keyword evidence="4 12" id="KW-0255">Endonuclease</keyword>
<gene>
    <name evidence="12 14" type="primary">cas9</name>
    <name evidence="14" type="ORF">FJR74_02730</name>
</gene>
<feature type="active site" description="Proton acceptor for HNH nuclease domain" evidence="12">
    <location>
        <position position="642"/>
    </location>
</feature>
<dbReference type="HAMAP" id="MF_01480">
    <property type="entry name" value="Cas9"/>
    <property type="match status" value="1"/>
</dbReference>
<dbReference type="EC" id="3.1.-.-" evidence="12"/>
<comment type="cofactor">
    <cofactor evidence="1">
        <name>Mg(2+)</name>
        <dbReference type="ChEBI" id="CHEBI:18420"/>
    </cofactor>
</comment>
<keyword evidence="8 12" id="KW-0051">Antiviral defense</keyword>
<comment type="caution">
    <text evidence="12">Lacks conserved residue(s) required for the propagation of feature annotation.</text>
</comment>
<evidence type="ECO:0000256" key="10">
    <source>
        <dbReference type="ARBA" id="ARBA00023211"/>
    </source>
</evidence>
<name>A0ABY2Z3H1_9BACT</name>
<feature type="domain" description="HNH Cas9-type" evidence="13">
    <location>
        <begin position="563"/>
        <end position="743"/>
    </location>
</feature>
<keyword evidence="2 12" id="KW-0540">Nuclease</keyword>
<evidence type="ECO:0000259" key="13">
    <source>
        <dbReference type="PROSITE" id="PS51749"/>
    </source>
</evidence>
<keyword evidence="10" id="KW-0464">Manganese</keyword>
<evidence type="ECO:0000256" key="6">
    <source>
        <dbReference type="ARBA" id="ARBA00022842"/>
    </source>
</evidence>
<evidence type="ECO:0000256" key="2">
    <source>
        <dbReference type="ARBA" id="ARBA00022722"/>
    </source>
</evidence>
<keyword evidence="3" id="KW-0479">Metal-binding</keyword>
<dbReference type="GO" id="GO:0004519">
    <property type="term" value="F:endonuclease activity"/>
    <property type="evidence" value="ECO:0007669"/>
    <property type="project" value="UniProtKB-KW"/>
</dbReference>
<reference evidence="14" key="1">
    <citation type="submission" date="2019-06" db="EMBL/GenBank/DDBJ databases">
        <title>Mycoplasma neophronis type strain whole genome sequence.</title>
        <authorList>
            <person name="Spergser J."/>
        </authorList>
    </citation>
    <scope>NUCLEOTIDE SEQUENCE [LARGE SCALE GENOMIC DNA]</scope>
    <source>
        <strain evidence="14">DSM 24097</strain>
    </source>
</reference>
<dbReference type="RefSeq" id="WP_140915007.1">
    <property type="nucleotide sequence ID" value="NZ_VHHP01000008.1"/>
</dbReference>
<keyword evidence="5 12" id="KW-0378">Hydrolase</keyword>
<dbReference type="NCBIfam" id="TIGR01865">
    <property type="entry name" value="cas_Csn1"/>
    <property type="match status" value="1"/>
</dbReference>
<organism evidence="14 15">
    <name type="scientific">Metamycoplasma neophronis</name>
    <dbReference type="NCBI Taxonomy" id="872983"/>
    <lineage>
        <taxon>Bacteria</taxon>
        <taxon>Bacillati</taxon>
        <taxon>Mycoplasmatota</taxon>
        <taxon>Mycoplasmoidales</taxon>
        <taxon>Metamycoplasmataceae</taxon>
        <taxon>Metamycoplasma</taxon>
    </lineage>
</organism>
<comment type="similarity">
    <text evidence="12">Belongs to the CRISPR-associated Cas9 family.</text>
</comment>
<evidence type="ECO:0000313" key="14">
    <source>
        <dbReference type="EMBL" id="TPR53352.1"/>
    </source>
</evidence>
<evidence type="ECO:0000256" key="4">
    <source>
        <dbReference type="ARBA" id="ARBA00022759"/>
    </source>
</evidence>
<evidence type="ECO:0000256" key="8">
    <source>
        <dbReference type="ARBA" id="ARBA00023118"/>
    </source>
</evidence>
<evidence type="ECO:0000313" key="15">
    <source>
        <dbReference type="Proteomes" id="UP000316851"/>
    </source>
</evidence>
<evidence type="ECO:0000256" key="1">
    <source>
        <dbReference type="ARBA" id="ARBA00001946"/>
    </source>
</evidence>
<protein>
    <recommendedName>
        <fullName evidence="12">CRISPR-associated endonuclease Cas9</fullName>
        <ecNumber evidence="12">3.1.-.-</ecNumber>
    </recommendedName>
</protein>
<comment type="domain">
    <text evidence="12">Has 2 endonuclease domains. The discontinuous RuvC-like domain cleaves the target DNA noncomplementary to crRNA while the HNH nuclease domain cleaves the target DNA complementary to crRNA.</text>
</comment>
<comment type="function">
    <text evidence="12">CRISPR (clustered regularly interspaced short palindromic repeat) is an adaptive immune system that provides protection against mobile genetic elements (viruses, transposable elements and conjugative plasmids). CRISPR clusters contain spacers, sequences complementary to antecedent mobile elements, and target invading nucleic acids. CRISPR clusters are transcribed and processed into CRISPR RNA (crRNA). In type II CRISPR systems correct processing of pre-crRNA requires a trans-encoded small RNA (tracrRNA), endogenous ribonuclease 3 (rnc) and this protein. The tracrRNA serves as a guide for ribonuclease 3-aided processing of pre-crRNA. Subsequently Cas9/crRNA/tracrRNA endonucleolytically cleaves linear or circular dsDNA target complementary to the spacer; Cas9 is inactive in the absence of the 2 guide RNAs (gRNA). Cas9 recognizes the protospacer adjacent motif (PAM) in the CRISPR repeat sequences to help distinguish self versus nonself, as targets within the bacterial CRISPR locus do not have PAMs. PAM recognition is also required for catalytic activity.</text>
</comment>
<dbReference type="Gene3D" id="3.30.420.10">
    <property type="entry name" value="Ribonuclease H-like superfamily/Ribonuclease H"/>
    <property type="match status" value="2"/>
</dbReference>
<dbReference type="InterPro" id="IPR036397">
    <property type="entry name" value="RNaseH_sf"/>
</dbReference>
<evidence type="ECO:0000256" key="12">
    <source>
        <dbReference type="HAMAP-Rule" id="MF_01480"/>
    </source>
</evidence>
<dbReference type="Gene3D" id="1.10.30.50">
    <property type="match status" value="1"/>
</dbReference>
<comment type="caution">
    <text evidence="14">The sequence shown here is derived from an EMBL/GenBank/DDBJ whole genome shotgun (WGS) entry which is preliminary data.</text>
</comment>
<feature type="active site" description="For RuvC-like nuclease domain" evidence="12">
    <location>
        <position position="15"/>
    </location>
</feature>
<dbReference type="EMBL" id="VHHP01000008">
    <property type="protein sequence ID" value="TPR53352.1"/>
    <property type="molecule type" value="Genomic_DNA"/>
</dbReference>
<evidence type="ECO:0000256" key="5">
    <source>
        <dbReference type="ARBA" id="ARBA00022801"/>
    </source>
</evidence>
<keyword evidence="7 12" id="KW-0694">RNA-binding</keyword>
<evidence type="ECO:0000256" key="9">
    <source>
        <dbReference type="ARBA" id="ARBA00023125"/>
    </source>
</evidence>
<keyword evidence="6" id="KW-0460">Magnesium</keyword>
<evidence type="ECO:0000256" key="11">
    <source>
        <dbReference type="ARBA" id="ARBA00046380"/>
    </source>
</evidence>
<evidence type="ECO:0000256" key="3">
    <source>
        <dbReference type="ARBA" id="ARBA00022723"/>
    </source>
</evidence>
<proteinExistence type="inferred from homology"/>
<comment type="subunit">
    <text evidence="11 12">Monomer. Binds crRNA and tracrRNA.</text>
</comment>
<dbReference type="PROSITE" id="PS51749">
    <property type="entry name" value="HNH_CAS9"/>
    <property type="match status" value="1"/>
</dbReference>
<sequence>MEDSKKLKEVSLGLDLGIGSVGWSLIDNETNDVIALGSRLFNEPNLAQDRREKRGIRRSIRRKAFKKNKFAELVLEYKDVLGIPLQNKTDLLDVYLKASQINPYIINTKVKALSEKITPQELVWILHDYLKNRGVFYEITDDKDKKEDDDSTSINFANDKQFPSLIEKEFFDKYGKIKNIEANTGNHFSNKMWVAELKELFNIQSAFYNEKIKEFFDKFLSLFTYIRSFEEGPGNIKSPSPYGIYQKDESGKVVKKYNFIWEKTTGKCSIFKNEFRAPANTPSAEFFDILQDLNNTTFFENAEERSGEVKMDSEAKEALLKNLINKLLTKDKASSLSVNDIKKEMNKKYPFISKDSFKNQSTEYKKPTITFNLLHSLILSGADLNKFSYENLVNWLKDLDTIYADIVYDKQIDKRIEKLSKDNIIKIFAKYLEKKEQIEKAIKLIAENNAIKGSKTHSLSLGVFYLAIPDLCKEITNLEKIKFDKKSDLYKAIIEYNKANNITEANQDKKYMSSTFIQDAIISPSVKTSIAESIKVFNQIIKQFGKEYLITKIGLEMPRDKNSDEERKNITKQNKKNESVNKDIIARVNELTGMNWEASDFNTHTKLKLLLWFQQEHLDWYTGKEIELKKLINNPGYTEIDHILPQSQSFDDSIRNKVLVLKETNRIKGNRVPKDFLSAEEFDNMKKRTYNLWISKANDKDKKNKMDGLPWFKSYDELMTKYKYLLHETITPSDELGFAQRNLNDTRYACKIFLEQLKDYSKAHNKQFLVEPIRGKFTSLIRKMARLTPKDRDIYSHHAIDASILAIAANNINSFKNHWAILESSYIDKGSVFDKEDGSFICKVEDLTFNSVKIANIVAASLGTENSDKEKEILNKVSFTRKVIKRNNVELFNETLYALKESEENPDKIQKVQKISVYDLKEKYFNKKNECDLNDILMYRSHPQEFAKLQKIFAEFGDFTKYMKALPEIYPDLIDEKMIDRALKNKQFIILDKNKISYINTLKICKKDLITKENVWINPNDRKSFKESFNWVALLIYKTNEDKYAYIPVNAKIYRFTSKKVDFKDESIYITNKLNEAKLSKDIPLENKPIDVWFKGNIFNNTEENQDYYLVGAAFENQTIEFKNLSKKVFTNKNSNEEKRTRTKINIIFKKYKKCNNPII</sequence>
<keyword evidence="15" id="KW-1185">Reference proteome</keyword>
<evidence type="ECO:0000256" key="7">
    <source>
        <dbReference type="ARBA" id="ARBA00022884"/>
    </source>
</evidence>
<dbReference type="Pfam" id="PF13395">
    <property type="entry name" value="HNH_4"/>
    <property type="match status" value="1"/>
</dbReference>